<gene>
    <name evidence="4" type="ORF">CCAM_LOCUS45070</name>
</gene>
<organism evidence="4 5">
    <name type="scientific">Cuscuta campestris</name>
    <dbReference type="NCBI Taxonomy" id="132261"/>
    <lineage>
        <taxon>Eukaryota</taxon>
        <taxon>Viridiplantae</taxon>
        <taxon>Streptophyta</taxon>
        <taxon>Embryophyta</taxon>
        <taxon>Tracheophyta</taxon>
        <taxon>Spermatophyta</taxon>
        <taxon>Magnoliopsida</taxon>
        <taxon>eudicotyledons</taxon>
        <taxon>Gunneridae</taxon>
        <taxon>Pentapetalae</taxon>
        <taxon>asterids</taxon>
        <taxon>lamiids</taxon>
        <taxon>Solanales</taxon>
        <taxon>Convolvulaceae</taxon>
        <taxon>Cuscuteae</taxon>
        <taxon>Cuscuta</taxon>
        <taxon>Cuscuta subgen. Grammica</taxon>
        <taxon>Cuscuta sect. Cleistogrammica</taxon>
    </lineage>
</organism>
<evidence type="ECO:0000313" key="4">
    <source>
        <dbReference type="EMBL" id="VFR03295.1"/>
    </source>
</evidence>
<evidence type="ECO:0000259" key="2">
    <source>
        <dbReference type="Pfam" id="PF14111"/>
    </source>
</evidence>
<dbReference type="Proteomes" id="UP000595140">
    <property type="component" value="Unassembled WGS sequence"/>
</dbReference>
<keyword evidence="5" id="KW-1185">Reference proteome</keyword>
<dbReference type="InterPro" id="IPR012337">
    <property type="entry name" value="RNaseH-like_sf"/>
</dbReference>
<dbReference type="InterPro" id="IPR025836">
    <property type="entry name" value="Zn_knuckle_CX2CX4HX4C"/>
</dbReference>
<feature type="domain" description="DUF4283" evidence="2">
    <location>
        <begin position="41"/>
        <end position="115"/>
    </location>
</feature>
<evidence type="ECO:0008006" key="6">
    <source>
        <dbReference type="Google" id="ProtNLM"/>
    </source>
</evidence>
<dbReference type="SUPFAM" id="SSF53098">
    <property type="entry name" value="Ribonuclease H-like"/>
    <property type="match status" value="1"/>
</dbReference>
<feature type="domain" description="Zinc knuckle CX2CX4HX4C" evidence="3">
    <location>
        <begin position="178"/>
        <end position="219"/>
    </location>
</feature>
<dbReference type="InterPro" id="IPR025558">
    <property type="entry name" value="DUF4283"/>
</dbReference>
<sequence>MDPTNIDNGIAAISLDNEDEDGLVFGDEIGDSSIQQPAYDFCLVGRFLTERPVNFVAMKNTMASLWRPEEGMVVKEVGAGLYIFQFGALAEMERVMEMCPWSFNNQALLLERLGRSQDPSEVSLHHLYVWVRVYGLKRGFFSERVAQRLGNEIGQFVEADPKNFSNPWSSYLRIRVKLDVQKPLKKGTRLKREGKEWFHVDFAYERLPTFCFVCGRLGDRNTKFFHAQASERQRLNRIDRLTDSNGQLRTWSNGLEDTIKEYFEELYHAQGNPGHIIQSLIPSLVSREDNAMLRQPYSYEEVRQAVFSMHPDKSPGGDGFNPAVGSFHDWLLAVLHLFNEYDKGLAFHLLWMIWSARNAKVWKGVRRSPLEVWTRTYRDYEDWWRMPTPRNSTTTNLRAEPGATKGWERPPVNYLKVNVDASSGLVDRYVGLCFIVRDYEGRFVAAKSIKCRGSFGPREAEAIAVKEALSWIKSKGWKQVLVETDCKEVVDSLNSTIMDWSYFNSIIEDCKRLQMLCAGDLNFCFTPRSGNEAAHLLARSSCNDDVVGEWFDTPPNFIPLIS</sequence>
<evidence type="ECO:0000259" key="1">
    <source>
        <dbReference type="Pfam" id="PF13456"/>
    </source>
</evidence>
<dbReference type="EMBL" id="OOIL02006874">
    <property type="protein sequence ID" value="VFR03295.1"/>
    <property type="molecule type" value="Genomic_DNA"/>
</dbReference>
<dbReference type="PANTHER" id="PTHR31286">
    <property type="entry name" value="GLYCINE-RICH CELL WALL STRUCTURAL PROTEIN 1.8-LIKE"/>
    <property type="match status" value="1"/>
</dbReference>
<dbReference type="Pfam" id="PF14392">
    <property type="entry name" value="zf-CCHC_4"/>
    <property type="match status" value="1"/>
</dbReference>
<reference evidence="4 5" key="1">
    <citation type="submission" date="2018-04" db="EMBL/GenBank/DDBJ databases">
        <authorList>
            <person name="Vogel A."/>
        </authorList>
    </citation>
    <scope>NUCLEOTIDE SEQUENCE [LARGE SCALE GENOMIC DNA]</scope>
</reference>
<dbReference type="GO" id="GO:0004523">
    <property type="term" value="F:RNA-DNA hybrid ribonuclease activity"/>
    <property type="evidence" value="ECO:0007669"/>
    <property type="project" value="InterPro"/>
</dbReference>
<dbReference type="InterPro" id="IPR044730">
    <property type="entry name" value="RNase_H-like_dom_plant"/>
</dbReference>
<dbReference type="AlphaFoldDB" id="A0A484NTV6"/>
<dbReference type="CDD" id="cd06222">
    <property type="entry name" value="RNase_H_like"/>
    <property type="match status" value="1"/>
</dbReference>
<name>A0A484NTV6_9ASTE</name>
<dbReference type="GO" id="GO:0003676">
    <property type="term" value="F:nucleic acid binding"/>
    <property type="evidence" value="ECO:0007669"/>
    <property type="project" value="InterPro"/>
</dbReference>
<dbReference type="Gene3D" id="3.30.420.10">
    <property type="entry name" value="Ribonuclease H-like superfamily/Ribonuclease H"/>
    <property type="match status" value="1"/>
</dbReference>
<evidence type="ECO:0000259" key="3">
    <source>
        <dbReference type="Pfam" id="PF14392"/>
    </source>
</evidence>
<evidence type="ECO:0000313" key="5">
    <source>
        <dbReference type="Proteomes" id="UP000595140"/>
    </source>
</evidence>
<protein>
    <recommendedName>
        <fullName evidence="6">RNase H type-1 domain-containing protein</fullName>
    </recommendedName>
</protein>
<dbReference type="InterPro" id="IPR002156">
    <property type="entry name" value="RNaseH_domain"/>
</dbReference>
<accession>A0A484NTV6</accession>
<dbReference type="Pfam" id="PF14111">
    <property type="entry name" value="DUF4283"/>
    <property type="match status" value="1"/>
</dbReference>
<dbReference type="InterPro" id="IPR040256">
    <property type="entry name" value="At4g02000-like"/>
</dbReference>
<dbReference type="InterPro" id="IPR036397">
    <property type="entry name" value="RNaseH_sf"/>
</dbReference>
<dbReference type="Pfam" id="PF13456">
    <property type="entry name" value="RVT_3"/>
    <property type="match status" value="1"/>
</dbReference>
<feature type="domain" description="RNase H type-1" evidence="1">
    <location>
        <begin position="426"/>
        <end position="540"/>
    </location>
</feature>
<proteinExistence type="predicted"/>
<dbReference type="OrthoDB" id="990360at2759"/>
<dbReference type="PANTHER" id="PTHR31286:SF153">
    <property type="entry name" value="DUF4283 DOMAIN PROTEIN"/>
    <property type="match status" value="1"/>
</dbReference>